<dbReference type="InterPro" id="IPR029068">
    <property type="entry name" value="Glyas_Bleomycin-R_OHBP_Dase"/>
</dbReference>
<evidence type="ECO:0000313" key="5">
    <source>
        <dbReference type="EMBL" id="TSB45726.1"/>
    </source>
</evidence>
<protein>
    <recommendedName>
        <fullName evidence="2">Bleomycin resistance protein</fullName>
    </recommendedName>
</protein>
<feature type="domain" description="VOC" evidence="4">
    <location>
        <begin position="1"/>
        <end position="115"/>
    </location>
</feature>
<dbReference type="PROSITE" id="PS51819">
    <property type="entry name" value="VOC"/>
    <property type="match status" value="1"/>
</dbReference>
<evidence type="ECO:0000313" key="6">
    <source>
        <dbReference type="Proteomes" id="UP000318521"/>
    </source>
</evidence>
<dbReference type="InterPro" id="IPR000335">
    <property type="entry name" value="Bleomycin-R"/>
</dbReference>
<name>A0A553ZWL5_9BACI</name>
<reference evidence="5 6" key="1">
    <citation type="submission" date="2019-07" db="EMBL/GenBank/DDBJ databases">
        <authorList>
            <person name="Park Y.J."/>
            <person name="Jeong S.E."/>
            <person name="Jung H.S."/>
        </authorList>
    </citation>
    <scope>NUCLEOTIDE SEQUENCE [LARGE SCALE GENOMIC DNA]</scope>
    <source>
        <strain evidence="6">P16(2019)</strain>
    </source>
</reference>
<organism evidence="5 6">
    <name type="scientific">Alkalicoccobacillus porphyridii</name>
    <dbReference type="NCBI Taxonomy" id="2597270"/>
    <lineage>
        <taxon>Bacteria</taxon>
        <taxon>Bacillati</taxon>
        <taxon>Bacillota</taxon>
        <taxon>Bacilli</taxon>
        <taxon>Bacillales</taxon>
        <taxon>Bacillaceae</taxon>
        <taxon>Alkalicoccobacillus</taxon>
    </lineage>
</organism>
<evidence type="ECO:0000256" key="3">
    <source>
        <dbReference type="ARBA" id="ARBA00023251"/>
    </source>
</evidence>
<sequence>MIIPILRIFDYEKAKEFYLDFLGLQLDWTHQFEDNMPLYVQVSSEGDVLHLSEHHGDASPGSSIRIQKKSLKQYQKKLLEKNYPHMKPGIEETPWGTLEVTVVDPFSNRIIFYEDKK</sequence>
<keyword evidence="6" id="KW-1185">Reference proteome</keyword>
<dbReference type="CDD" id="cd08349">
    <property type="entry name" value="BLMA_like"/>
    <property type="match status" value="1"/>
</dbReference>
<dbReference type="AlphaFoldDB" id="A0A553ZWL5"/>
<evidence type="ECO:0000256" key="2">
    <source>
        <dbReference type="ARBA" id="ARBA00021572"/>
    </source>
</evidence>
<dbReference type="RefSeq" id="WP_143849520.1">
    <property type="nucleotide sequence ID" value="NZ_VLXZ01000009.1"/>
</dbReference>
<dbReference type="GO" id="GO:0046677">
    <property type="term" value="P:response to antibiotic"/>
    <property type="evidence" value="ECO:0007669"/>
    <property type="project" value="UniProtKB-KW"/>
</dbReference>
<dbReference type="InterPro" id="IPR037523">
    <property type="entry name" value="VOC_core"/>
</dbReference>
<keyword evidence="3" id="KW-0046">Antibiotic resistance</keyword>
<gene>
    <name evidence="5" type="ORF">FN960_14660</name>
</gene>
<dbReference type="Proteomes" id="UP000318521">
    <property type="component" value="Unassembled WGS sequence"/>
</dbReference>
<comment type="caution">
    <text evidence="5">The sequence shown here is derived from an EMBL/GenBank/DDBJ whole genome shotgun (WGS) entry which is preliminary data.</text>
</comment>
<evidence type="ECO:0000259" key="4">
    <source>
        <dbReference type="PROSITE" id="PS51819"/>
    </source>
</evidence>
<proteinExistence type="inferred from homology"/>
<evidence type="ECO:0000256" key="1">
    <source>
        <dbReference type="ARBA" id="ARBA00011051"/>
    </source>
</evidence>
<accession>A0A553ZWL5</accession>
<dbReference type="Gene3D" id="3.10.180.10">
    <property type="entry name" value="2,3-Dihydroxybiphenyl 1,2-Dioxygenase, domain 1"/>
    <property type="match status" value="1"/>
</dbReference>
<comment type="similarity">
    <text evidence="1">Belongs to the bleomycin resistance protein family.</text>
</comment>
<dbReference type="EMBL" id="VLXZ01000009">
    <property type="protein sequence ID" value="TSB45726.1"/>
    <property type="molecule type" value="Genomic_DNA"/>
</dbReference>
<dbReference type="Pfam" id="PF19581">
    <property type="entry name" value="Glyoxalase_7"/>
    <property type="match status" value="1"/>
</dbReference>
<dbReference type="OrthoDB" id="9803104at2"/>
<dbReference type="SUPFAM" id="SSF54593">
    <property type="entry name" value="Glyoxalase/Bleomycin resistance protein/Dihydroxybiphenyl dioxygenase"/>
    <property type="match status" value="1"/>
</dbReference>